<dbReference type="OrthoDB" id="2286647at2"/>
<dbReference type="KEGG" id="lnn:F0161_06245"/>
<evidence type="ECO:0000313" key="2">
    <source>
        <dbReference type="Proteomes" id="UP000325295"/>
    </source>
</evidence>
<organism evidence="1 2">
    <name type="scientific">Paucilactobacillus nenjiangensis</name>
    <dbReference type="NCBI Taxonomy" id="1296540"/>
    <lineage>
        <taxon>Bacteria</taxon>
        <taxon>Bacillati</taxon>
        <taxon>Bacillota</taxon>
        <taxon>Bacilli</taxon>
        <taxon>Lactobacillales</taxon>
        <taxon>Lactobacillaceae</taxon>
        <taxon>Paucilactobacillus</taxon>
    </lineage>
</organism>
<reference evidence="1 2" key="1">
    <citation type="submission" date="2019-09" db="EMBL/GenBank/DDBJ databases">
        <title>Complete Genome Sequence of Lactobacillus nenjiangensis SH-Y15, isolated from sauerkraut.</title>
        <authorList>
            <person name="Yang H."/>
        </authorList>
    </citation>
    <scope>NUCLEOTIDE SEQUENCE [LARGE SCALE GENOMIC DNA]</scope>
    <source>
        <strain evidence="1 2">SH-Y15</strain>
    </source>
</reference>
<name>A0A5P1X3K8_9LACO</name>
<evidence type="ECO:0000313" key="1">
    <source>
        <dbReference type="EMBL" id="QER67494.1"/>
    </source>
</evidence>
<gene>
    <name evidence="1" type="ORF">F0161_06245</name>
</gene>
<dbReference type="RefSeq" id="WP_150204044.1">
    <property type="nucleotide sequence ID" value="NZ_CP043939.1"/>
</dbReference>
<dbReference type="InterPro" id="IPR011256">
    <property type="entry name" value="Reg_factor_effector_dom_sf"/>
</dbReference>
<keyword evidence="2" id="KW-1185">Reference proteome</keyword>
<dbReference type="EMBL" id="CP043939">
    <property type="protein sequence ID" value="QER67494.1"/>
    <property type="molecule type" value="Genomic_DNA"/>
</dbReference>
<dbReference type="Gene3D" id="3.20.80.10">
    <property type="entry name" value="Regulatory factor, effector binding domain"/>
    <property type="match status" value="1"/>
</dbReference>
<protein>
    <submittedName>
        <fullName evidence="1">Uncharacterized protein</fullName>
    </submittedName>
</protein>
<proteinExistence type="predicted"/>
<dbReference type="Proteomes" id="UP000325295">
    <property type="component" value="Chromosome"/>
</dbReference>
<dbReference type="AlphaFoldDB" id="A0A5P1X3K8"/>
<accession>A0A5P1X3K8</accession>
<sequence length="191" mass="21647">MYQFDWQVFEDEEYSHDSEISFAKLNERNYITASGTAKDKTSDKEFLALADALSAIAAKISEGPDGVINISGFRTYRPYPLQAMWSGGNLEERTNFQLWIKQPNMVPEEFFHAAIEQLDLDAKLLARIKYVRMAEGTEIQSYTDGNIADTIYKLESEVYARELTQLSQTEHREVYVDGYGKGAASPSTNSD</sequence>